<organism evidence="2 3">
    <name type="scientific">Candidatus Magasanikbacteria bacterium CG11_big_fil_rev_8_21_14_0_20_43_7</name>
    <dbReference type="NCBI Taxonomy" id="1974654"/>
    <lineage>
        <taxon>Bacteria</taxon>
        <taxon>Candidatus Magasanikiibacteriota</taxon>
    </lineage>
</organism>
<evidence type="ECO:0000259" key="1">
    <source>
        <dbReference type="PROSITE" id="PS51186"/>
    </source>
</evidence>
<protein>
    <recommendedName>
        <fullName evidence="1">N-acetyltransferase domain-containing protein</fullName>
    </recommendedName>
</protein>
<reference evidence="2 3" key="1">
    <citation type="submission" date="2017-09" db="EMBL/GenBank/DDBJ databases">
        <title>Depth-based differentiation of microbial function through sediment-hosted aquifers and enrichment of novel symbionts in the deep terrestrial subsurface.</title>
        <authorList>
            <person name="Probst A.J."/>
            <person name="Ladd B."/>
            <person name="Jarett J.K."/>
            <person name="Geller-Mcgrath D.E."/>
            <person name="Sieber C.M."/>
            <person name="Emerson J.B."/>
            <person name="Anantharaman K."/>
            <person name="Thomas B.C."/>
            <person name="Malmstrom R."/>
            <person name="Stieglmeier M."/>
            <person name="Klingl A."/>
            <person name="Woyke T."/>
            <person name="Ryan C.M."/>
            <person name="Banfield J.F."/>
        </authorList>
    </citation>
    <scope>NUCLEOTIDE SEQUENCE [LARGE SCALE GENOMIC DNA]</scope>
    <source>
        <strain evidence="2">CG11_big_fil_rev_8_21_14_0_20_43_7</strain>
    </source>
</reference>
<evidence type="ECO:0000313" key="2">
    <source>
        <dbReference type="EMBL" id="PIR03233.1"/>
    </source>
</evidence>
<dbReference type="EMBL" id="PCWM01000027">
    <property type="protein sequence ID" value="PIR03233.1"/>
    <property type="molecule type" value="Genomic_DNA"/>
</dbReference>
<dbReference type="Pfam" id="PF00583">
    <property type="entry name" value="Acetyltransf_1"/>
    <property type="match status" value="1"/>
</dbReference>
<dbReference type="InterPro" id="IPR000182">
    <property type="entry name" value="GNAT_dom"/>
</dbReference>
<feature type="domain" description="N-acetyltransferase" evidence="1">
    <location>
        <begin position="1"/>
        <end position="159"/>
    </location>
</feature>
<dbReference type="InterPro" id="IPR016181">
    <property type="entry name" value="Acyl_CoA_acyltransferase"/>
</dbReference>
<dbReference type="Proteomes" id="UP000229782">
    <property type="component" value="Unassembled WGS sequence"/>
</dbReference>
<evidence type="ECO:0000313" key="3">
    <source>
        <dbReference type="Proteomes" id="UP000229782"/>
    </source>
</evidence>
<dbReference type="SUPFAM" id="SSF55729">
    <property type="entry name" value="Acyl-CoA N-acyltransferases (Nat)"/>
    <property type="match status" value="1"/>
</dbReference>
<dbReference type="Gene3D" id="3.40.630.30">
    <property type="match status" value="1"/>
</dbReference>
<gene>
    <name evidence="2" type="ORF">COV60_01460</name>
</gene>
<dbReference type="GO" id="GO:0016747">
    <property type="term" value="F:acyltransferase activity, transferring groups other than amino-acyl groups"/>
    <property type="evidence" value="ECO:0007669"/>
    <property type="project" value="InterPro"/>
</dbReference>
<name>A0A2H0N2W8_9BACT</name>
<feature type="non-terminal residue" evidence="2">
    <location>
        <position position="1"/>
    </location>
</feature>
<dbReference type="AlphaFoldDB" id="A0A2H0N2W8"/>
<sequence length="168" mass="19011">AAIVADLEKEIYPPDLAQDENDWRDELEDDANKYEGGNASFLIMEHGSGEPVPIGYAIAYMAESEMDNDESVVLYVRDVALKEDKQRKGYGRQALQRLVQFASGRQGMSIEFYARESTSYAALKNSTDDLEKMGYRIVAEELDEDHVGSGENFYLLRLENIQKEKRAA</sequence>
<accession>A0A2H0N2W8</accession>
<proteinExistence type="predicted"/>
<comment type="caution">
    <text evidence="2">The sequence shown here is derived from an EMBL/GenBank/DDBJ whole genome shotgun (WGS) entry which is preliminary data.</text>
</comment>
<dbReference type="CDD" id="cd04301">
    <property type="entry name" value="NAT_SF"/>
    <property type="match status" value="1"/>
</dbReference>
<dbReference type="PROSITE" id="PS51186">
    <property type="entry name" value="GNAT"/>
    <property type="match status" value="1"/>
</dbReference>